<dbReference type="PROSITE" id="PS51471">
    <property type="entry name" value="FE2OG_OXY"/>
    <property type="match status" value="1"/>
</dbReference>
<dbReference type="InterPro" id="IPR050231">
    <property type="entry name" value="Iron_ascorbate_oxido_reductase"/>
</dbReference>
<dbReference type="Gene3D" id="2.60.120.330">
    <property type="entry name" value="B-lactam Antibiotic, Isopenicillin N Synthase, Chain"/>
    <property type="match status" value="1"/>
</dbReference>
<dbReference type="InterPro" id="IPR027443">
    <property type="entry name" value="IPNS-like_sf"/>
</dbReference>
<evidence type="ECO:0000259" key="4">
    <source>
        <dbReference type="PROSITE" id="PS51471"/>
    </source>
</evidence>
<dbReference type="InterPro" id="IPR044861">
    <property type="entry name" value="IPNS-like_FE2OG_OXY"/>
</dbReference>
<proteinExistence type="inferred from homology"/>
<feature type="domain" description="Fe2OG dioxygenase" evidence="4">
    <location>
        <begin position="166"/>
        <end position="264"/>
    </location>
</feature>
<dbReference type="EMBL" id="JBJQOH010000007">
    <property type="protein sequence ID" value="KAL3681255.1"/>
    <property type="molecule type" value="Genomic_DNA"/>
</dbReference>
<reference evidence="5 6" key="1">
    <citation type="submission" date="2024-09" db="EMBL/GenBank/DDBJ databases">
        <title>Chromosome-scale assembly of Riccia sorocarpa.</title>
        <authorList>
            <person name="Paukszto L."/>
        </authorList>
    </citation>
    <scope>NUCLEOTIDE SEQUENCE [LARGE SCALE GENOMIC DNA]</scope>
    <source>
        <strain evidence="5">LP-2024</strain>
        <tissue evidence="5">Aerial parts of the thallus</tissue>
    </source>
</reference>
<keyword evidence="6" id="KW-1185">Reference proteome</keyword>
<accession>A0ABD3GPU7</accession>
<dbReference type="GO" id="GO:0016491">
    <property type="term" value="F:oxidoreductase activity"/>
    <property type="evidence" value="ECO:0007669"/>
    <property type="project" value="UniProtKB-KW"/>
</dbReference>
<dbReference type="GO" id="GO:0046872">
    <property type="term" value="F:metal ion binding"/>
    <property type="evidence" value="ECO:0007669"/>
    <property type="project" value="UniProtKB-KW"/>
</dbReference>
<dbReference type="AlphaFoldDB" id="A0ABD3GPU7"/>
<dbReference type="SUPFAM" id="SSF51197">
    <property type="entry name" value="Clavaminate synthase-like"/>
    <property type="match status" value="1"/>
</dbReference>
<dbReference type="InterPro" id="IPR026992">
    <property type="entry name" value="DIOX_N"/>
</dbReference>
<keyword evidence="1 3" id="KW-0479">Metal-binding</keyword>
<evidence type="ECO:0000313" key="5">
    <source>
        <dbReference type="EMBL" id="KAL3681255.1"/>
    </source>
</evidence>
<dbReference type="Pfam" id="PF03171">
    <property type="entry name" value="2OG-FeII_Oxy"/>
    <property type="match status" value="1"/>
</dbReference>
<keyword evidence="2 3" id="KW-0408">Iron</keyword>
<evidence type="ECO:0000256" key="2">
    <source>
        <dbReference type="ARBA" id="ARBA00023004"/>
    </source>
</evidence>
<evidence type="ECO:0000256" key="1">
    <source>
        <dbReference type="ARBA" id="ARBA00022723"/>
    </source>
</evidence>
<dbReference type="Pfam" id="PF14226">
    <property type="entry name" value="DIOX_N"/>
    <property type="match status" value="1"/>
</dbReference>
<organism evidence="5 6">
    <name type="scientific">Riccia sorocarpa</name>
    <dbReference type="NCBI Taxonomy" id="122646"/>
    <lineage>
        <taxon>Eukaryota</taxon>
        <taxon>Viridiplantae</taxon>
        <taxon>Streptophyta</taxon>
        <taxon>Embryophyta</taxon>
        <taxon>Marchantiophyta</taxon>
        <taxon>Marchantiopsida</taxon>
        <taxon>Marchantiidae</taxon>
        <taxon>Marchantiales</taxon>
        <taxon>Ricciaceae</taxon>
        <taxon>Riccia</taxon>
    </lineage>
</organism>
<name>A0ABD3GPU7_9MARC</name>
<evidence type="ECO:0000256" key="3">
    <source>
        <dbReference type="RuleBase" id="RU003682"/>
    </source>
</evidence>
<sequence>MTVTLEIPVIDLAGSDGAEREKLCKEVVRACEQWGFFQVINHGVDESLKRRALDVYTDFFYLSPEEKMKVVIPEGSLDGWMHPDLEAPGAFLKNFLGPYTPEFLNNTWLPDLPQHRQRLPTNPSSFQSTILEFQKAARGLHENLLQMMAEGLGLESDAFLKHLPNPGMKTRSNFYPLVPADTYVGPNQAHSDASATTLLCDTVSGLEVMSDNAWVQVQSRSDGFIVNVGDQLEILSNGRFKSILHRGSRNTSKERLAVACFYLPNSDSVMAPIEELVVCDQLPKYRAIRFGDYFKSFIDKGNECKGRIEGLKITNRGLCLR</sequence>
<gene>
    <name evidence="5" type="ORF">R1sor_024211</name>
</gene>
<comment type="caution">
    <text evidence="5">The sequence shown here is derived from an EMBL/GenBank/DDBJ whole genome shotgun (WGS) entry which is preliminary data.</text>
</comment>
<keyword evidence="3" id="KW-0560">Oxidoreductase</keyword>
<evidence type="ECO:0000313" key="6">
    <source>
        <dbReference type="Proteomes" id="UP001633002"/>
    </source>
</evidence>
<dbReference type="Proteomes" id="UP001633002">
    <property type="component" value="Unassembled WGS sequence"/>
</dbReference>
<dbReference type="PANTHER" id="PTHR47990">
    <property type="entry name" value="2-OXOGLUTARATE (2OG) AND FE(II)-DEPENDENT OXYGENASE SUPERFAMILY PROTEIN-RELATED"/>
    <property type="match status" value="1"/>
</dbReference>
<dbReference type="InterPro" id="IPR005123">
    <property type="entry name" value="Oxoglu/Fe-dep_dioxygenase_dom"/>
</dbReference>
<comment type="similarity">
    <text evidence="3">Belongs to the iron/ascorbate-dependent oxidoreductase family.</text>
</comment>
<protein>
    <recommendedName>
        <fullName evidence="4">Fe2OG dioxygenase domain-containing protein</fullName>
    </recommendedName>
</protein>